<proteinExistence type="predicted"/>
<dbReference type="EMBL" id="LGUF01000007">
    <property type="protein sequence ID" value="KON89644.1"/>
    <property type="molecule type" value="Genomic_DNA"/>
</dbReference>
<dbReference type="STRING" id="1459.AF332_24360"/>
<dbReference type="InterPro" id="IPR002933">
    <property type="entry name" value="Peptidase_M20"/>
</dbReference>
<dbReference type="GO" id="GO:0016787">
    <property type="term" value="F:hydrolase activity"/>
    <property type="evidence" value="ECO:0007669"/>
    <property type="project" value="InterPro"/>
</dbReference>
<dbReference type="PANTHER" id="PTHR43808:SF27">
    <property type="entry name" value="PROTEIN ROCB"/>
    <property type="match status" value="1"/>
</dbReference>
<comment type="caution">
    <text evidence="1">The sequence shown here is derived from an EMBL/GenBank/DDBJ whole genome shotgun (WGS) entry which is preliminary data.</text>
</comment>
<dbReference type="Gene3D" id="3.40.630.10">
    <property type="entry name" value="Zn peptidases"/>
    <property type="match status" value="1"/>
</dbReference>
<sequence length="556" mass="63315">MFANLKSMNLSQQAEYLTKALVQMKSYNHSDGERHKADFLKDIIRSYPSFKDNDNLVWTRDISGDELGRKNVFAFLKGRSRGKKTIIYLAHLDTVGTEDFGPIQRLAHDPDMLQEFFAQYGSDPEVQQDAQSNEWLFGRGALDMQSGIAVHLANLLYFSENRDELDGNLLVMFNADEEGEHKGSRAALSELLSLKEKMGLEYIAAINNDFISPLYDGDATKYIYTGTAGKILPCFSIFGREAHAGESLAGIDPTLIAAELTARISQNFQQTEKLEGELVLPPSCLYMRDDKKRYDVQTAVGYRIYFNYFFYEKPIRQLSKELRMIAEDAAIAVEHRLEGTYKDFLNANDLPERQLDWGTEVTALDDFLVYLEEKGIDTVSVMEEARKQSSLKEADARMIAFDIVEALHQSDPEKKPRVILFYGTPFLPANTVDLNTERGIFLKSSLEEVLAEETKNTGEIFKIRKYFPYLSDGSFLSFDGSDEDIQSLKKNFPALKSLFPIPLKAMRDLNIPVINLGVYGKSGHKWTERVYKPYTFDILPEIIRKLTKRILQKQGN</sequence>
<name>A0A0M0GIG8_SPOGL</name>
<dbReference type="PANTHER" id="PTHR43808">
    <property type="entry name" value="ACETYLORNITHINE DEACETYLASE"/>
    <property type="match status" value="1"/>
</dbReference>
<evidence type="ECO:0000313" key="2">
    <source>
        <dbReference type="Proteomes" id="UP000037109"/>
    </source>
</evidence>
<dbReference type="InterPro" id="IPR050072">
    <property type="entry name" value="Peptidase_M20A"/>
</dbReference>
<protein>
    <submittedName>
        <fullName evidence="1">Peptidase M20</fullName>
    </submittedName>
</protein>
<dbReference type="PATRIC" id="fig|1459.3.peg.5371"/>
<dbReference type="AlphaFoldDB" id="A0A0M0GIG8"/>
<evidence type="ECO:0000313" key="1">
    <source>
        <dbReference type="EMBL" id="KON89644.1"/>
    </source>
</evidence>
<accession>A0A0M0GIG8</accession>
<dbReference type="SUPFAM" id="SSF53187">
    <property type="entry name" value="Zn-dependent exopeptidases"/>
    <property type="match status" value="1"/>
</dbReference>
<dbReference type="PIRSF" id="PIRSF010386">
    <property type="entry name" value="RocB"/>
    <property type="match status" value="1"/>
</dbReference>
<reference evidence="2" key="1">
    <citation type="submission" date="2015-07" db="EMBL/GenBank/DDBJ databases">
        <title>Fjat-10036 dsm4.</title>
        <authorList>
            <person name="Liu B."/>
            <person name="Wang J."/>
            <person name="Zhu Y."/>
            <person name="Liu G."/>
            <person name="Chen Q."/>
            <person name="Chen Z."/>
            <person name="Lan J."/>
            <person name="Che J."/>
            <person name="Ge C."/>
            <person name="Shi H."/>
            <person name="Pan Z."/>
            <person name="Liu X."/>
        </authorList>
    </citation>
    <scope>NUCLEOTIDE SEQUENCE [LARGE SCALE GENOMIC DNA]</scope>
    <source>
        <strain evidence="2">DSM 4</strain>
    </source>
</reference>
<dbReference type="Proteomes" id="UP000037109">
    <property type="component" value="Unassembled WGS sequence"/>
</dbReference>
<organism evidence="1 2">
    <name type="scientific">Sporosarcina globispora</name>
    <name type="common">Bacillus globisporus</name>
    <dbReference type="NCBI Taxonomy" id="1459"/>
    <lineage>
        <taxon>Bacteria</taxon>
        <taxon>Bacillati</taxon>
        <taxon>Bacillota</taxon>
        <taxon>Bacilli</taxon>
        <taxon>Bacillales</taxon>
        <taxon>Caryophanaceae</taxon>
        <taxon>Sporosarcina</taxon>
    </lineage>
</organism>
<dbReference type="RefSeq" id="WP_053437010.1">
    <property type="nucleotide sequence ID" value="NZ_LGUF01000007.1"/>
</dbReference>
<dbReference type="Pfam" id="PF01546">
    <property type="entry name" value="Peptidase_M20"/>
    <property type="match status" value="1"/>
</dbReference>
<dbReference type="OrthoDB" id="9815360at2"/>
<keyword evidence="2" id="KW-1185">Reference proteome</keyword>
<dbReference type="InterPro" id="IPR012166">
    <property type="entry name" value="Uncharacterised_RocB"/>
</dbReference>
<gene>
    <name evidence="1" type="ORF">AF332_24360</name>
</gene>